<gene>
    <name evidence="5" type="ORF">DXN04_29625</name>
</gene>
<sequence length="563" mass="62438">MPDKDTEKNTNQPIILCIDDDPQVLRAIVRDLKNKYRQYYKIISTSDVQEALSSLLELKNKGETIAMFISDQRMPVMDGVTFLEKALKFYPDAKRVLLTAYSDTDAAIKAINTVQLDYYLVKPWDPPEEKLYPVIDDLLDDWKSDYHPEFKGIKVVGYQYSRSCHAIKDFLAGNLIPYKWLDVRTTQEGCNLLALNGLDEKDVPVIFFEDGSYLSNPSIQDTARKVGLNPQIKHEVYDVVIIGAGPAGLAAGVYGASEGLKTLLIEKRAPGGQAGTSSRIENYLGFPKGLSGADLARRAISQAQRLGTEFITPQSVKAIEQKDGYNKIIMEDGTFVNSRSVVITTGVDYRTLDTKGVADFTGAGIYYGAAMTEAPACKDKDVFIVGGGNSAGQAAMYLSKFARNVSILIRREDLSSTMSAYLIDRIVETPNIHVRAYSEVVEARGSDRLECLIISNIKTGEQTQEHADGLYIFIGAKPFTEWLEMNIIKNDKGFIETGRDLFTHPEFEKIWKQDRDPYLLETSCPGIFAAGDVRANAMNRVAAAVGEGSMAISFVHKYLAEVK</sequence>
<keyword evidence="1" id="KW-0285">Flavoprotein</keyword>
<dbReference type="GO" id="GO:0016491">
    <property type="term" value="F:oxidoreductase activity"/>
    <property type="evidence" value="ECO:0007669"/>
    <property type="project" value="UniProtKB-KW"/>
</dbReference>
<keyword evidence="2" id="KW-0560">Oxidoreductase</keyword>
<dbReference type="Gene3D" id="3.50.50.60">
    <property type="entry name" value="FAD/NAD(P)-binding domain"/>
    <property type="match status" value="2"/>
</dbReference>
<dbReference type="Pfam" id="PF00072">
    <property type="entry name" value="Response_reg"/>
    <property type="match status" value="1"/>
</dbReference>
<dbReference type="Proteomes" id="UP000261174">
    <property type="component" value="Unassembled WGS sequence"/>
</dbReference>
<dbReference type="SUPFAM" id="SSF52172">
    <property type="entry name" value="CheY-like"/>
    <property type="match status" value="1"/>
</dbReference>
<evidence type="ECO:0000313" key="5">
    <source>
        <dbReference type="EMBL" id="RFM31289.1"/>
    </source>
</evidence>
<dbReference type="Gene3D" id="3.40.30.10">
    <property type="entry name" value="Glutaredoxin"/>
    <property type="match status" value="1"/>
</dbReference>
<name>A0A3E1NTL5_9BACT</name>
<keyword evidence="3" id="KW-0597">Phosphoprotein</keyword>
<dbReference type="OrthoDB" id="109585at2"/>
<proteinExistence type="predicted"/>
<dbReference type="InterPro" id="IPR023753">
    <property type="entry name" value="FAD/NAD-binding_dom"/>
</dbReference>
<dbReference type="GO" id="GO:0000160">
    <property type="term" value="P:phosphorelay signal transduction system"/>
    <property type="evidence" value="ECO:0007669"/>
    <property type="project" value="InterPro"/>
</dbReference>
<dbReference type="InterPro" id="IPR001789">
    <property type="entry name" value="Sig_transdc_resp-reg_receiver"/>
</dbReference>
<dbReference type="SUPFAM" id="SSF51905">
    <property type="entry name" value="FAD/NAD(P)-binding domain"/>
    <property type="match status" value="1"/>
</dbReference>
<evidence type="ECO:0000256" key="3">
    <source>
        <dbReference type="PROSITE-ProRule" id="PRU00169"/>
    </source>
</evidence>
<dbReference type="PROSITE" id="PS50110">
    <property type="entry name" value="RESPONSE_REGULATORY"/>
    <property type="match status" value="1"/>
</dbReference>
<dbReference type="InterPro" id="IPR011006">
    <property type="entry name" value="CheY-like_superfamily"/>
</dbReference>
<dbReference type="Pfam" id="PF07992">
    <property type="entry name" value="Pyr_redox_2"/>
    <property type="match status" value="1"/>
</dbReference>
<dbReference type="EMBL" id="QTJV01000015">
    <property type="protein sequence ID" value="RFM31289.1"/>
    <property type="molecule type" value="Genomic_DNA"/>
</dbReference>
<dbReference type="Gene3D" id="3.40.50.2300">
    <property type="match status" value="1"/>
</dbReference>
<dbReference type="RefSeq" id="WP_116857036.1">
    <property type="nucleotide sequence ID" value="NZ_QTJV01000015.1"/>
</dbReference>
<comment type="caution">
    <text evidence="5">The sequence shown here is derived from an EMBL/GenBank/DDBJ whole genome shotgun (WGS) entry which is preliminary data.</text>
</comment>
<dbReference type="SMART" id="SM00448">
    <property type="entry name" value="REC"/>
    <property type="match status" value="1"/>
</dbReference>
<dbReference type="PANTHER" id="PTHR48105">
    <property type="entry name" value="THIOREDOXIN REDUCTASE 1-RELATED-RELATED"/>
    <property type="match status" value="1"/>
</dbReference>
<accession>A0A3E1NTL5</accession>
<evidence type="ECO:0000256" key="2">
    <source>
        <dbReference type="ARBA" id="ARBA00023002"/>
    </source>
</evidence>
<keyword evidence="6" id="KW-1185">Reference proteome</keyword>
<dbReference type="InterPro" id="IPR050097">
    <property type="entry name" value="Ferredoxin-NADP_redctase_2"/>
</dbReference>
<feature type="domain" description="Response regulatory" evidence="4">
    <location>
        <begin position="14"/>
        <end position="137"/>
    </location>
</feature>
<reference evidence="5 6" key="1">
    <citation type="submission" date="2018-08" db="EMBL/GenBank/DDBJ databases">
        <title>Chitinophaga sp. K20C18050901, a novel bacterium isolated from forest soil.</title>
        <authorList>
            <person name="Wang C."/>
        </authorList>
    </citation>
    <scope>NUCLEOTIDE SEQUENCE [LARGE SCALE GENOMIC DNA]</scope>
    <source>
        <strain evidence="5 6">K20C18050901</strain>
    </source>
</reference>
<dbReference type="AlphaFoldDB" id="A0A3E1NTL5"/>
<dbReference type="PRINTS" id="PR00368">
    <property type="entry name" value="FADPNR"/>
</dbReference>
<dbReference type="InterPro" id="IPR036188">
    <property type="entry name" value="FAD/NAD-bd_sf"/>
</dbReference>
<feature type="modified residue" description="4-aspartylphosphate" evidence="3">
    <location>
        <position position="71"/>
    </location>
</feature>
<evidence type="ECO:0000256" key="1">
    <source>
        <dbReference type="ARBA" id="ARBA00022630"/>
    </source>
</evidence>
<organism evidence="5 6">
    <name type="scientific">Chitinophaga silvisoli</name>
    <dbReference type="NCBI Taxonomy" id="2291814"/>
    <lineage>
        <taxon>Bacteria</taxon>
        <taxon>Pseudomonadati</taxon>
        <taxon>Bacteroidota</taxon>
        <taxon>Chitinophagia</taxon>
        <taxon>Chitinophagales</taxon>
        <taxon>Chitinophagaceae</taxon>
        <taxon>Chitinophaga</taxon>
    </lineage>
</organism>
<evidence type="ECO:0000313" key="6">
    <source>
        <dbReference type="Proteomes" id="UP000261174"/>
    </source>
</evidence>
<evidence type="ECO:0000259" key="4">
    <source>
        <dbReference type="PROSITE" id="PS50110"/>
    </source>
</evidence>
<dbReference type="PRINTS" id="PR00469">
    <property type="entry name" value="PNDRDTASEII"/>
</dbReference>
<protein>
    <submittedName>
        <fullName evidence="5">Response regulator</fullName>
    </submittedName>
</protein>